<reference evidence="2" key="1">
    <citation type="submission" date="2017-05" db="UniProtKB">
        <authorList>
            <consortium name="EnsemblMetazoa"/>
        </authorList>
    </citation>
    <scope>IDENTIFICATION</scope>
</reference>
<evidence type="ECO:0000256" key="1">
    <source>
        <dbReference type="SAM" id="MobiDB-lite"/>
    </source>
</evidence>
<name>A0A1X7V3D9_AMPQE</name>
<dbReference type="InParanoid" id="A0A1X7V3D9"/>
<evidence type="ECO:0000313" key="2">
    <source>
        <dbReference type="EnsemblMetazoa" id="Aqu2.1.34072_001"/>
    </source>
</evidence>
<accession>A0A1X7V3D9</accession>
<sequence>QNINQAQNIKTQKPIPRNQIAQHKP</sequence>
<dbReference type="AlphaFoldDB" id="A0A1X7V3D9"/>
<protein>
    <submittedName>
        <fullName evidence="2">Uncharacterized protein</fullName>
    </submittedName>
</protein>
<feature type="region of interest" description="Disordered" evidence="1">
    <location>
        <begin position="1"/>
        <end position="25"/>
    </location>
</feature>
<dbReference type="EnsemblMetazoa" id="Aqu2.1.34072_001">
    <property type="protein sequence ID" value="Aqu2.1.34072_001"/>
    <property type="gene ID" value="Aqu2.1.34072"/>
</dbReference>
<organism evidence="2">
    <name type="scientific">Amphimedon queenslandica</name>
    <name type="common">Sponge</name>
    <dbReference type="NCBI Taxonomy" id="400682"/>
    <lineage>
        <taxon>Eukaryota</taxon>
        <taxon>Metazoa</taxon>
        <taxon>Porifera</taxon>
        <taxon>Demospongiae</taxon>
        <taxon>Heteroscleromorpha</taxon>
        <taxon>Haplosclerida</taxon>
        <taxon>Niphatidae</taxon>
        <taxon>Amphimedon</taxon>
    </lineage>
</organism>
<feature type="compositionally biased region" description="Polar residues" evidence="1">
    <location>
        <begin position="1"/>
        <end position="11"/>
    </location>
</feature>
<proteinExistence type="predicted"/>